<reference evidence="3" key="1">
    <citation type="submission" date="2020-08" db="EMBL/GenBank/DDBJ databases">
        <title>Multicomponent nature underlies the extraordinary mechanical properties of spider dragline silk.</title>
        <authorList>
            <person name="Kono N."/>
            <person name="Nakamura H."/>
            <person name="Mori M."/>
            <person name="Yoshida Y."/>
            <person name="Ohtoshi R."/>
            <person name="Malay A.D."/>
            <person name="Moran D.A.P."/>
            <person name="Tomita M."/>
            <person name="Numata K."/>
            <person name="Arakawa K."/>
        </authorList>
    </citation>
    <scope>NUCLEOTIDE SEQUENCE</scope>
</reference>
<protein>
    <recommendedName>
        <fullName evidence="2">BRF2-like C-terminal domain-containing protein</fullName>
    </recommendedName>
</protein>
<keyword evidence="1" id="KW-0812">Transmembrane</keyword>
<name>A0A8X6N7K0_NEPPI</name>
<dbReference type="InterPro" id="IPR054078">
    <property type="entry name" value="BRF2-like_C"/>
</dbReference>
<dbReference type="Pfam" id="PF21886">
    <property type="entry name" value="BRF2-like_C_cyclin_rpt"/>
    <property type="match status" value="1"/>
</dbReference>
<keyword evidence="1" id="KW-1133">Transmembrane helix</keyword>
<keyword evidence="4" id="KW-1185">Reference proteome</keyword>
<keyword evidence="1" id="KW-0472">Membrane</keyword>
<evidence type="ECO:0000313" key="4">
    <source>
        <dbReference type="Proteomes" id="UP000887013"/>
    </source>
</evidence>
<evidence type="ECO:0000256" key="1">
    <source>
        <dbReference type="SAM" id="Phobius"/>
    </source>
</evidence>
<dbReference type="AlphaFoldDB" id="A0A8X6N7K0"/>
<dbReference type="EMBL" id="BMAW01101359">
    <property type="protein sequence ID" value="GFS99122.1"/>
    <property type="molecule type" value="Genomic_DNA"/>
</dbReference>
<gene>
    <name evidence="3" type="ORF">NPIL_579011</name>
</gene>
<evidence type="ECO:0000313" key="3">
    <source>
        <dbReference type="EMBL" id="GFS99122.1"/>
    </source>
</evidence>
<evidence type="ECO:0000259" key="2">
    <source>
        <dbReference type="Pfam" id="PF21886"/>
    </source>
</evidence>
<feature type="transmembrane region" description="Helical" evidence="1">
    <location>
        <begin position="103"/>
        <end position="126"/>
    </location>
</feature>
<comment type="caution">
    <text evidence="3">The sequence shown here is derived from an EMBL/GenBank/DDBJ whole genome shotgun (WGS) entry which is preliminary data.</text>
</comment>
<feature type="domain" description="BRF2-like C-terminal" evidence="2">
    <location>
        <begin position="69"/>
        <end position="177"/>
    </location>
</feature>
<dbReference type="Proteomes" id="UP000887013">
    <property type="component" value="Unassembled WGS sequence"/>
</dbReference>
<organism evidence="3 4">
    <name type="scientific">Nephila pilipes</name>
    <name type="common">Giant wood spider</name>
    <name type="synonym">Nephila maculata</name>
    <dbReference type="NCBI Taxonomy" id="299642"/>
    <lineage>
        <taxon>Eukaryota</taxon>
        <taxon>Metazoa</taxon>
        <taxon>Ecdysozoa</taxon>
        <taxon>Arthropoda</taxon>
        <taxon>Chelicerata</taxon>
        <taxon>Arachnida</taxon>
        <taxon>Araneae</taxon>
        <taxon>Araneomorphae</taxon>
        <taxon>Entelegynae</taxon>
        <taxon>Araneoidea</taxon>
        <taxon>Nephilidae</taxon>
        <taxon>Nephila</taxon>
    </lineage>
</organism>
<accession>A0A8X6N7K0</accession>
<proteinExistence type="predicted"/>
<sequence length="213" mass="24977">MRLKADCSRGDLVQFLGFVRLYCSGLEDSAPIDEVHNFLDEPRSSNASRHLELLVRKALGSVDIDAKHPNFIGTNEEFISRTLDFVKLAHSCWFTADRPLKGIIIVCAYFCFLSLCPNPIITLYRFCRVFNLSYRKGKKRHGDVKKMLFKLGQRIPLTPVTREQEVFIHRHLHYILKNSNSIRKNMLPNIHIKNEFYRREYIMYRMGQRVRGV</sequence>